<protein>
    <submittedName>
        <fullName evidence="1">Uncharacterized protein</fullName>
    </submittedName>
</protein>
<evidence type="ECO:0000313" key="2">
    <source>
        <dbReference type="Proteomes" id="UP000694415"/>
    </source>
</evidence>
<evidence type="ECO:0000313" key="1">
    <source>
        <dbReference type="Ensembl" id="ENSMSIP00000018433.1"/>
    </source>
</evidence>
<dbReference type="Proteomes" id="UP000694415">
    <property type="component" value="Unplaced"/>
</dbReference>
<reference evidence="1" key="1">
    <citation type="submission" date="2025-08" db="UniProtKB">
        <authorList>
            <consortium name="Ensembl"/>
        </authorList>
    </citation>
    <scope>IDENTIFICATION</scope>
</reference>
<keyword evidence="2" id="KW-1185">Reference proteome</keyword>
<accession>A0A8C6MWL6</accession>
<proteinExistence type="predicted"/>
<dbReference type="Ensembl" id="ENSMSIT00000023292.1">
    <property type="protein sequence ID" value="ENSMSIP00000018433.1"/>
    <property type="gene ID" value="ENSMSIG00000015713.1"/>
</dbReference>
<dbReference type="AlphaFoldDB" id="A0A8C6MWL6"/>
<sequence>QLVCMETDRHTSHSALLAVGCIK</sequence>
<organism evidence="1 2">
    <name type="scientific">Mus spicilegus</name>
    <name type="common">Mound-building mouse</name>
    <dbReference type="NCBI Taxonomy" id="10103"/>
    <lineage>
        <taxon>Eukaryota</taxon>
        <taxon>Metazoa</taxon>
        <taxon>Chordata</taxon>
        <taxon>Craniata</taxon>
        <taxon>Vertebrata</taxon>
        <taxon>Euteleostomi</taxon>
        <taxon>Mammalia</taxon>
        <taxon>Eutheria</taxon>
        <taxon>Euarchontoglires</taxon>
        <taxon>Glires</taxon>
        <taxon>Rodentia</taxon>
        <taxon>Myomorpha</taxon>
        <taxon>Muroidea</taxon>
        <taxon>Muridae</taxon>
        <taxon>Murinae</taxon>
        <taxon>Mus</taxon>
        <taxon>Mus</taxon>
    </lineage>
</organism>
<reference evidence="1" key="2">
    <citation type="submission" date="2025-09" db="UniProtKB">
        <authorList>
            <consortium name="Ensembl"/>
        </authorList>
    </citation>
    <scope>IDENTIFICATION</scope>
</reference>
<name>A0A8C6MWL6_MUSSI</name>